<dbReference type="AlphaFoldDB" id="A0A6J3M0I7"/>
<name>A0A6J3M0I7_9PEZI</name>
<dbReference type="OrthoDB" id="4448936at2759"/>
<protein>
    <submittedName>
        <fullName evidence="4">Uncharacterized protein</fullName>
    </submittedName>
</protein>
<dbReference type="RefSeq" id="XP_033458045.1">
    <property type="nucleotide sequence ID" value="XM_033605282.1"/>
</dbReference>
<organism evidence="4">
    <name type="scientific">Dissoconium aciculare CBS 342.82</name>
    <dbReference type="NCBI Taxonomy" id="1314786"/>
    <lineage>
        <taxon>Eukaryota</taxon>
        <taxon>Fungi</taxon>
        <taxon>Dikarya</taxon>
        <taxon>Ascomycota</taxon>
        <taxon>Pezizomycotina</taxon>
        <taxon>Dothideomycetes</taxon>
        <taxon>Dothideomycetidae</taxon>
        <taxon>Mycosphaerellales</taxon>
        <taxon>Dissoconiaceae</taxon>
        <taxon>Dissoconium</taxon>
    </lineage>
</organism>
<reference evidence="4" key="1">
    <citation type="submission" date="2020-01" db="EMBL/GenBank/DDBJ databases">
        <authorList>
            <consortium name="DOE Joint Genome Institute"/>
            <person name="Haridas S."/>
            <person name="Albert R."/>
            <person name="Binder M."/>
            <person name="Bloem J."/>
            <person name="Labutti K."/>
            <person name="Salamov A."/>
            <person name="Andreopoulos B."/>
            <person name="Baker S.E."/>
            <person name="Barry K."/>
            <person name="Bills G."/>
            <person name="Bluhm B.H."/>
            <person name="Cannon C."/>
            <person name="Castanera R."/>
            <person name="Culley D.E."/>
            <person name="Daum C."/>
            <person name="Ezra D."/>
            <person name="Gonzalez J.B."/>
            <person name="Henrissat B."/>
            <person name="Kuo A."/>
            <person name="Liang C."/>
            <person name="Lipzen A."/>
            <person name="Lutzoni F."/>
            <person name="Magnuson J."/>
            <person name="Mondo S."/>
            <person name="Nolan M."/>
            <person name="Ohm R."/>
            <person name="Pangilinan J."/>
            <person name="Park H.-J."/>
            <person name="Ramirez L."/>
            <person name="Alfaro M."/>
            <person name="Sun H."/>
            <person name="Tritt A."/>
            <person name="Yoshinaga Y."/>
            <person name="Zwiers L.-H."/>
            <person name="Turgeon B.G."/>
            <person name="Goodwin S.B."/>
            <person name="Spatafora J.W."/>
            <person name="Crous P.W."/>
            <person name="Grigoriev I.V."/>
        </authorList>
    </citation>
    <scope>NUCLEOTIDE SEQUENCE</scope>
    <source>
        <strain evidence="4">CBS 342.82</strain>
    </source>
</reference>
<gene>
    <name evidence="4" type="ORF">K489DRAFT_382054</name>
</gene>
<reference evidence="4" key="2">
    <citation type="submission" date="2020-04" db="EMBL/GenBank/DDBJ databases">
        <authorList>
            <consortium name="NCBI Genome Project"/>
        </authorList>
    </citation>
    <scope>NUCLEOTIDE SEQUENCE</scope>
    <source>
        <strain evidence="4">CBS 342.82</strain>
    </source>
</reference>
<feature type="region of interest" description="Disordered" evidence="2">
    <location>
        <begin position="413"/>
        <end position="434"/>
    </location>
</feature>
<evidence type="ECO:0000313" key="3">
    <source>
        <dbReference type="Proteomes" id="UP000504637"/>
    </source>
</evidence>
<feature type="compositionally biased region" description="Basic and acidic residues" evidence="2">
    <location>
        <begin position="533"/>
        <end position="553"/>
    </location>
</feature>
<proteinExistence type="predicted"/>
<feature type="compositionally biased region" description="Low complexity" evidence="2">
    <location>
        <begin position="81"/>
        <end position="93"/>
    </location>
</feature>
<sequence length="697" mass="76554">MAPSVARTPPAQSPSPTASTMADVPSPAAASPSWHFPGPSSRYHLRERSNSQGKVSRPAYYYASTAPTLATEIRAHRRTRSSYTTSQTSSQNTPHGPAASSPRPVSNHARSPLGRYLPDDHDTIKSHSRHAHHAHRRHPSQPVTPAKNSTSRRRVARDSPFSDYFTDEARSVDQAVIPTAAQQVLAHLAKLQSKLIRHATNGSGADGGKIEGFAALALVEQKLSEIDTAMSGLSCVSRRNRTRQQLSDSGVELEAEDEGDEDTNSHDGGNYHNINTSFDGSVTSSSSNPTSPFNDSPYLAATLDSLTTSPDTTPLPPPQFSAATATTMNHPLRLHTQMATIVRSVSVAQTELRQRCADARFSNEHHRDQLEGQESALDVLRSENESLRADLELENCELLFLKLQMKAIQLHVGSDPSRHDGTTEATKQKQESSQVLQDIERWQEDWQDVAERFERRKSRYDEDTVLSKGSSPHGPLSPNQFVGLETIKAGQETDPRVQWRLAITKDEHHSGRVKSVTIERVPDVEEILDNEAGPEREDRDPQESSLKLDEVHDEPLVLVGGAAEPLAELAEPQLDAPGLTAAETNRDHDDDEVADEIESVQVENFETGFVESATEPKSSAYVDQSTQTDPLLDLPLLAFPDELYPALPEDDDLSNPDERSSLEEAITMAPSSPLAKRKSAWDELWDGLSTFAGMEDD</sequence>
<feature type="coiled-coil region" evidence="1">
    <location>
        <begin position="363"/>
        <end position="397"/>
    </location>
</feature>
<dbReference type="GeneID" id="54363082"/>
<keyword evidence="3" id="KW-1185">Reference proteome</keyword>
<reference evidence="4" key="3">
    <citation type="submission" date="2025-08" db="UniProtKB">
        <authorList>
            <consortium name="RefSeq"/>
        </authorList>
    </citation>
    <scope>IDENTIFICATION</scope>
    <source>
        <strain evidence="4">CBS 342.82</strain>
    </source>
</reference>
<dbReference type="Proteomes" id="UP000504637">
    <property type="component" value="Unplaced"/>
</dbReference>
<accession>A0A6J3M0I7</accession>
<feature type="region of interest" description="Disordered" evidence="2">
    <location>
        <begin position="240"/>
        <end position="298"/>
    </location>
</feature>
<evidence type="ECO:0000313" key="4">
    <source>
        <dbReference type="RefSeq" id="XP_033458045.1"/>
    </source>
</evidence>
<evidence type="ECO:0000256" key="1">
    <source>
        <dbReference type="SAM" id="Coils"/>
    </source>
</evidence>
<keyword evidence="1" id="KW-0175">Coiled coil</keyword>
<feature type="region of interest" description="Disordered" evidence="2">
    <location>
        <begin position="1"/>
        <end position="161"/>
    </location>
</feature>
<evidence type="ECO:0000256" key="2">
    <source>
        <dbReference type="SAM" id="MobiDB-lite"/>
    </source>
</evidence>
<feature type="compositionally biased region" description="Basic and acidic residues" evidence="2">
    <location>
        <begin position="416"/>
        <end position="430"/>
    </location>
</feature>
<feature type="compositionally biased region" description="Low complexity" evidence="2">
    <location>
        <begin position="1"/>
        <end position="33"/>
    </location>
</feature>
<feature type="compositionally biased region" description="Basic residues" evidence="2">
    <location>
        <begin position="126"/>
        <end position="139"/>
    </location>
</feature>
<feature type="region of interest" description="Disordered" evidence="2">
    <location>
        <begin position="524"/>
        <end position="553"/>
    </location>
</feature>
<feature type="compositionally biased region" description="Acidic residues" evidence="2">
    <location>
        <begin position="251"/>
        <end position="262"/>
    </location>
</feature>
<feature type="compositionally biased region" description="Low complexity" evidence="2">
    <location>
        <begin position="277"/>
        <end position="298"/>
    </location>
</feature>